<dbReference type="EMBL" id="CAJOBA010077223">
    <property type="protein sequence ID" value="CAF4423660.1"/>
    <property type="molecule type" value="Genomic_DNA"/>
</dbReference>
<evidence type="ECO:0000259" key="1">
    <source>
        <dbReference type="Pfam" id="PF09537"/>
    </source>
</evidence>
<comment type="caution">
    <text evidence="2">The sequence shown here is derived from an EMBL/GenBank/DDBJ whole genome shotgun (WGS) entry which is preliminary data.</text>
</comment>
<dbReference type="Pfam" id="PF09537">
    <property type="entry name" value="DUF2383"/>
    <property type="match status" value="1"/>
</dbReference>
<evidence type="ECO:0000313" key="4">
    <source>
        <dbReference type="Proteomes" id="UP000677228"/>
    </source>
</evidence>
<organism evidence="2 4">
    <name type="scientific">Didymodactylos carnosus</name>
    <dbReference type="NCBI Taxonomy" id="1234261"/>
    <lineage>
        <taxon>Eukaryota</taxon>
        <taxon>Metazoa</taxon>
        <taxon>Spiralia</taxon>
        <taxon>Gnathifera</taxon>
        <taxon>Rotifera</taxon>
        <taxon>Eurotatoria</taxon>
        <taxon>Bdelloidea</taxon>
        <taxon>Philodinida</taxon>
        <taxon>Philodinidae</taxon>
        <taxon>Didymodactylos</taxon>
    </lineage>
</organism>
<dbReference type="Gene3D" id="1.20.1260.10">
    <property type="match status" value="1"/>
</dbReference>
<dbReference type="InterPro" id="IPR011971">
    <property type="entry name" value="CHP02284"/>
</dbReference>
<evidence type="ECO:0000313" key="2">
    <source>
        <dbReference type="EMBL" id="CAF1610263.1"/>
    </source>
</evidence>
<dbReference type="Proteomes" id="UP000677228">
    <property type="component" value="Unassembled WGS sequence"/>
</dbReference>
<feature type="domain" description="DUF2383" evidence="1">
    <location>
        <begin position="10"/>
        <end position="116"/>
    </location>
</feature>
<proteinExistence type="predicted"/>
<dbReference type="AlphaFoldDB" id="A0A8S2G2B0"/>
<accession>A0A8S2G2B0</accession>
<sequence>MSSSVLSLCDELLQLLHDSAQGFETCSQDTQDQSLKESFQRISQSRAAICQQLQQMVKQTLGSSLELSTPPSSSSLSAAVTGLLYRRWIDLKSLITGGKDNKTILNEVSRELRTVLQQQLQQIQLQDVGYAKIPLKCEQRRQDFLFLFNQAPKRSFLICVIVK</sequence>
<dbReference type="InterPro" id="IPR019052">
    <property type="entry name" value="DUF2383"/>
</dbReference>
<dbReference type="EMBL" id="CAJNOK010053002">
    <property type="protein sequence ID" value="CAF1610263.1"/>
    <property type="molecule type" value="Genomic_DNA"/>
</dbReference>
<dbReference type="NCBIfam" id="TIGR02284">
    <property type="entry name" value="PA2169 family four-helix-bundle protein"/>
    <property type="match status" value="1"/>
</dbReference>
<protein>
    <recommendedName>
        <fullName evidence="1">DUF2383 domain-containing protein</fullName>
    </recommendedName>
</protein>
<dbReference type="Proteomes" id="UP000682733">
    <property type="component" value="Unassembled WGS sequence"/>
</dbReference>
<dbReference type="InterPro" id="IPR012347">
    <property type="entry name" value="Ferritin-like"/>
</dbReference>
<gene>
    <name evidence="2" type="ORF">OVA965_LOCUS42609</name>
    <name evidence="3" type="ORF">TMI583_LOCUS44574</name>
</gene>
<name>A0A8S2G2B0_9BILA</name>
<reference evidence="2" key="1">
    <citation type="submission" date="2021-02" db="EMBL/GenBank/DDBJ databases">
        <authorList>
            <person name="Nowell W R."/>
        </authorList>
    </citation>
    <scope>NUCLEOTIDE SEQUENCE</scope>
</reference>
<evidence type="ECO:0000313" key="3">
    <source>
        <dbReference type="EMBL" id="CAF4423660.1"/>
    </source>
</evidence>